<organism evidence="1 2">
    <name type="scientific">Candidatus Nitrosarchaeum limnium BG20</name>
    <dbReference type="NCBI Taxonomy" id="859192"/>
    <lineage>
        <taxon>Archaea</taxon>
        <taxon>Nitrososphaerota</taxon>
        <taxon>Nitrososphaeria</taxon>
        <taxon>Nitrosopumilales</taxon>
        <taxon>Nitrosopumilaceae</taxon>
        <taxon>Nitrosarchaeum</taxon>
    </lineage>
</organism>
<comment type="caution">
    <text evidence="1">The sequence shown here is derived from an EMBL/GenBank/DDBJ whole genome shotgun (WGS) entry which is preliminary data.</text>
</comment>
<evidence type="ECO:0000313" key="1">
    <source>
        <dbReference type="EMBL" id="EPA04976.1"/>
    </source>
</evidence>
<name>S2E680_9ARCH</name>
<dbReference type="EMBL" id="AHJG01000237">
    <property type="protein sequence ID" value="EPA04976.1"/>
    <property type="molecule type" value="Genomic_DNA"/>
</dbReference>
<accession>S2E680</accession>
<protein>
    <submittedName>
        <fullName evidence="1">Uncharacterized protein</fullName>
    </submittedName>
</protein>
<sequence>MLYTKFRFINFMDLKKLIQDQSLTDFPVGFGGCRTTNSFF</sequence>
<evidence type="ECO:0000313" key="2">
    <source>
        <dbReference type="Proteomes" id="UP000014065"/>
    </source>
</evidence>
<reference evidence="1 2" key="1">
    <citation type="journal article" date="2012" name="J. Bacteriol.">
        <title>Genome Sequence of "Candidatus Nitrosoarchaeum limnia" BG20, a Low-Salinity Ammonia-Oxidizing Archaeon from the San Francisco Bay Estuary.</title>
        <authorList>
            <person name="Mosier A.C."/>
            <person name="Allen E.E."/>
            <person name="Kim M."/>
            <person name="Ferriera S."/>
            <person name="Francis C.A."/>
        </authorList>
    </citation>
    <scope>NUCLEOTIDE SEQUENCE [LARGE SCALE GENOMIC DNA]</scope>
    <source>
        <strain evidence="1 2">BG20</strain>
    </source>
</reference>
<dbReference type="Proteomes" id="UP000014065">
    <property type="component" value="Unassembled WGS sequence"/>
</dbReference>
<gene>
    <name evidence="1" type="ORF">BG20_I0870</name>
</gene>
<proteinExistence type="predicted"/>
<dbReference type="AlphaFoldDB" id="S2E680"/>
<keyword evidence="2" id="KW-1185">Reference proteome</keyword>